<accession>A0A4Q8AJP2</accession>
<keyword evidence="3" id="KW-1185">Reference proteome</keyword>
<feature type="transmembrane region" description="Helical" evidence="1">
    <location>
        <begin position="115"/>
        <end position="135"/>
    </location>
</feature>
<feature type="transmembrane region" description="Helical" evidence="1">
    <location>
        <begin position="25"/>
        <end position="46"/>
    </location>
</feature>
<organism evidence="2 3">
    <name type="scientific">Microterricola gilva</name>
    <dbReference type="NCBI Taxonomy" id="393267"/>
    <lineage>
        <taxon>Bacteria</taxon>
        <taxon>Bacillati</taxon>
        <taxon>Actinomycetota</taxon>
        <taxon>Actinomycetes</taxon>
        <taxon>Micrococcales</taxon>
        <taxon>Microbacteriaceae</taxon>
        <taxon>Microterricola</taxon>
    </lineage>
</organism>
<evidence type="ECO:0000313" key="2">
    <source>
        <dbReference type="EMBL" id="RZU64221.1"/>
    </source>
</evidence>
<proteinExistence type="predicted"/>
<dbReference type="EMBL" id="SHLC01000001">
    <property type="protein sequence ID" value="RZU64221.1"/>
    <property type="molecule type" value="Genomic_DNA"/>
</dbReference>
<dbReference type="AlphaFoldDB" id="A0A4Q8AJP2"/>
<reference evidence="2 3" key="1">
    <citation type="submission" date="2019-02" db="EMBL/GenBank/DDBJ databases">
        <title>Sequencing the genomes of 1000 actinobacteria strains.</title>
        <authorList>
            <person name="Klenk H.-P."/>
        </authorList>
    </citation>
    <scope>NUCLEOTIDE SEQUENCE [LARGE SCALE GENOMIC DNA]</scope>
    <source>
        <strain evidence="2 3">DSM 18319</strain>
    </source>
</reference>
<feature type="transmembrane region" description="Helical" evidence="1">
    <location>
        <begin position="84"/>
        <end position="108"/>
    </location>
</feature>
<name>A0A4Q8AJP2_9MICO</name>
<evidence type="ECO:0000256" key="1">
    <source>
        <dbReference type="SAM" id="Phobius"/>
    </source>
</evidence>
<keyword evidence="1" id="KW-1133">Transmembrane helix</keyword>
<keyword evidence="1" id="KW-0472">Membrane</keyword>
<evidence type="ECO:0000313" key="3">
    <source>
        <dbReference type="Proteomes" id="UP000291483"/>
    </source>
</evidence>
<comment type="caution">
    <text evidence="2">The sequence shown here is derived from an EMBL/GenBank/DDBJ whole genome shotgun (WGS) entry which is preliminary data.</text>
</comment>
<feature type="transmembrane region" description="Helical" evidence="1">
    <location>
        <begin position="53"/>
        <end position="72"/>
    </location>
</feature>
<gene>
    <name evidence="2" type="ORF">EV379_0515</name>
</gene>
<protein>
    <submittedName>
        <fullName evidence="2">Uncharacterized protein</fullName>
    </submittedName>
</protein>
<sequence>MPLDSSETQPFAEPTRALPLRWGGYRWRLIVGGCAIVVGVASVLFTSTYSLPFLAVGSLLQAAGWIVLPARGWRRLLALGPCLFVSWLMLAGADFAVFSTVFLAGWLLVRQRPPLAWLTLALPIGVGAACSVGFASYEQNWAVFTISGAAVLAGAWLARLLTRATSRQRTARSASLEG</sequence>
<feature type="transmembrane region" description="Helical" evidence="1">
    <location>
        <begin position="141"/>
        <end position="162"/>
    </location>
</feature>
<dbReference type="Proteomes" id="UP000291483">
    <property type="component" value="Unassembled WGS sequence"/>
</dbReference>
<keyword evidence="1" id="KW-0812">Transmembrane</keyword>